<sequence length="108" mass="12040">MQLAIMSKIYFLSTVRNLLRSLTVYSIGEAFIKIVHLLIGFFIATIITTIVSQTGDWGIVAGAVTVTYIELIGKYLCAICFKRLNSLRIGIVYGLFVDALCDLLLKKF</sequence>
<reference evidence="4" key="1">
    <citation type="journal article" date="2016" name="BMC Biol.">
        <title>Parallel evolution of highly conserved plastid genome architecture in red seaweeds and seed plants.</title>
        <authorList>
            <person name="Lee J."/>
            <person name="Cho C.H."/>
            <person name="Park S.I."/>
            <person name="Choi J.W."/>
            <person name="Song H.S."/>
            <person name="West J.A."/>
            <person name="Bhattacharya D."/>
            <person name="Yoon H.S."/>
        </authorList>
    </citation>
    <scope>NUCLEOTIDE SEQUENCE</scope>
</reference>
<evidence type="ECO:0000256" key="2">
    <source>
        <dbReference type="ARBA" id="ARBA00021534"/>
    </source>
</evidence>
<dbReference type="PANTHER" id="PTHR33787">
    <property type="match status" value="1"/>
</dbReference>
<keyword evidence="3" id="KW-1133">Transmembrane helix</keyword>
<name>A0A1C9CCH0_9RHOD</name>
<protein>
    <recommendedName>
        <fullName evidence="2">Uncharacterized protein ycf20</fullName>
    </recommendedName>
</protein>
<keyword evidence="4" id="KW-0934">Plastid</keyword>
<dbReference type="EMBL" id="KX284718">
    <property type="protein sequence ID" value="AOM66090.1"/>
    <property type="molecule type" value="Genomic_DNA"/>
</dbReference>
<feature type="transmembrane region" description="Helical" evidence="3">
    <location>
        <begin position="30"/>
        <end position="51"/>
    </location>
</feature>
<dbReference type="Pfam" id="PF04483">
    <property type="entry name" value="DUF565"/>
    <property type="match status" value="1"/>
</dbReference>
<keyword evidence="3" id="KW-0812">Transmembrane</keyword>
<accession>A0A1C9CCH0</accession>
<dbReference type="GeneID" id="29073160"/>
<geneLocation type="plastid" evidence="4"/>
<feature type="transmembrane region" description="Helical" evidence="3">
    <location>
        <begin position="57"/>
        <end position="77"/>
    </location>
</feature>
<dbReference type="RefSeq" id="YP_009296747.1">
    <property type="nucleotide sequence ID" value="NC_031173.1"/>
</dbReference>
<evidence type="ECO:0000256" key="3">
    <source>
        <dbReference type="SAM" id="Phobius"/>
    </source>
</evidence>
<keyword evidence="3" id="KW-0472">Membrane</keyword>
<dbReference type="InterPro" id="IPR007572">
    <property type="entry name" value="Uncharacterised_Ycf20"/>
</dbReference>
<gene>
    <name evidence="4" type="primary">ycf20</name>
    <name evidence="4" type="ORF">Bangp_008</name>
</gene>
<comment type="similarity">
    <text evidence="1">Belongs to the ycf20 family.</text>
</comment>
<dbReference type="PANTHER" id="PTHR33787:SF4">
    <property type="entry name" value="YCF20-LIKE PROTEIN"/>
    <property type="match status" value="1"/>
</dbReference>
<organism evidence="4">
    <name type="scientific">Bangiopsis subsimplex</name>
    <dbReference type="NCBI Taxonomy" id="139980"/>
    <lineage>
        <taxon>Eukaryota</taxon>
        <taxon>Rhodophyta</taxon>
        <taxon>Stylonematophyceae</taxon>
        <taxon>Stylonematales</taxon>
        <taxon>Stylonemataceae</taxon>
        <taxon>Bangiopsis</taxon>
    </lineage>
</organism>
<evidence type="ECO:0000313" key="4">
    <source>
        <dbReference type="EMBL" id="AOM66090.1"/>
    </source>
</evidence>
<dbReference type="AlphaFoldDB" id="A0A1C9CCH0"/>
<proteinExistence type="inferred from homology"/>
<evidence type="ECO:0000256" key="1">
    <source>
        <dbReference type="ARBA" id="ARBA00009846"/>
    </source>
</evidence>